<keyword evidence="2" id="KW-0732">Signal</keyword>
<sequence length="420" mass="47525">MQRTIITLLCAAGLVISTQSFAQTLSLRKDAPARYTVKSGDTLWSISRHYLRSPWQWPQLWGANRSQVRNPHLIYPGQTLVLRYVNGQPVLGYEDGGNIPTIKLTPGVRTVSDGYGINTINMNLAQTFMRTPQIISTEESKNAPYIIEGPDNRVIYSPGDRVYAYGLTEPGTYYSYRVTKDIRDPDTNKFIGREITITGKLEVVNFKPTAWEQREDDVNQRLNDDEYYTKKHPLLKFPTTTAQPMVIREVSSEVLKDDYLMKEPDFLTTGLHFMPHAPASPIDAKVLSIIDGVSEAAQFQTVAINQGTVQGVDPGTVVSIYRKTKTHKIERKGKDSGPKYRYISMPAEELALAMVYQANDNVSYALILDSLRNISIGDTVREPGRDLDDFPETTEHAPNDPQEPHYYDNGRYNRGDYIKY</sequence>
<dbReference type="Proteomes" id="UP000832011">
    <property type="component" value="Chromosome"/>
</dbReference>
<feature type="domain" description="LysM" evidence="3">
    <location>
        <begin position="33"/>
        <end position="82"/>
    </location>
</feature>
<dbReference type="Gene3D" id="3.10.350.10">
    <property type="entry name" value="LysM domain"/>
    <property type="match status" value="1"/>
</dbReference>
<feature type="signal peptide" evidence="2">
    <location>
        <begin position="1"/>
        <end position="22"/>
    </location>
</feature>
<dbReference type="PANTHER" id="PTHR34700:SF4">
    <property type="entry name" value="PHAGE-LIKE ELEMENT PBSX PROTEIN XKDP"/>
    <property type="match status" value="1"/>
</dbReference>
<dbReference type="InterPro" id="IPR036779">
    <property type="entry name" value="LysM_dom_sf"/>
</dbReference>
<dbReference type="Pfam" id="PF01476">
    <property type="entry name" value="LysM"/>
    <property type="match status" value="1"/>
</dbReference>
<accession>A0ABY4E5T0</accession>
<dbReference type="InterPro" id="IPR018392">
    <property type="entry name" value="LysM"/>
</dbReference>
<evidence type="ECO:0000256" key="1">
    <source>
        <dbReference type="SAM" id="MobiDB-lite"/>
    </source>
</evidence>
<evidence type="ECO:0000256" key="2">
    <source>
        <dbReference type="SAM" id="SignalP"/>
    </source>
</evidence>
<reference evidence="4 5" key="1">
    <citation type="journal article" date="2022" name="Res Sq">
        <title>Evolution of multicellular longitudinally dividing oral cavity symbionts (Neisseriaceae).</title>
        <authorList>
            <person name="Nyongesa S."/>
            <person name="Weber P."/>
            <person name="Bernet E."/>
            <person name="Pullido F."/>
            <person name="Nieckarz M."/>
            <person name="Delaby M."/>
            <person name="Nieves C."/>
            <person name="Viehboeck T."/>
            <person name="Krause N."/>
            <person name="Rivera-Millot A."/>
            <person name="Nakamura A."/>
            <person name="Vischer N."/>
            <person name="VanNieuwenhze M."/>
            <person name="Brun Y."/>
            <person name="Cava F."/>
            <person name="Bulgheresi S."/>
            <person name="Veyrier F."/>
        </authorList>
    </citation>
    <scope>NUCLEOTIDE SEQUENCE [LARGE SCALE GENOMIC DNA]</scope>
    <source>
        <strain evidence="4 5">SN4</strain>
    </source>
</reference>
<evidence type="ECO:0000313" key="4">
    <source>
        <dbReference type="EMBL" id="UOO90839.1"/>
    </source>
</evidence>
<dbReference type="SUPFAM" id="SSF54106">
    <property type="entry name" value="LysM domain"/>
    <property type="match status" value="1"/>
</dbReference>
<dbReference type="RefSeq" id="WP_058305379.1">
    <property type="nucleotide sequence ID" value="NZ_CABKVG010000006.1"/>
</dbReference>
<evidence type="ECO:0000313" key="5">
    <source>
        <dbReference type="Proteomes" id="UP000832011"/>
    </source>
</evidence>
<dbReference type="SMART" id="SM00257">
    <property type="entry name" value="LysM"/>
    <property type="match status" value="1"/>
</dbReference>
<feature type="region of interest" description="Disordered" evidence="1">
    <location>
        <begin position="379"/>
        <end position="412"/>
    </location>
</feature>
<keyword evidence="5" id="KW-1185">Reference proteome</keyword>
<dbReference type="PANTHER" id="PTHR34700">
    <property type="entry name" value="POTASSIUM BINDING PROTEIN KBP"/>
    <property type="match status" value="1"/>
</dbReference>
<dbReference type="InterPro" id="IPR052196">
    <property type="entry name" value="Bact_Kbp"/>
</dbReference>
<dbReference type="CDD" id="cd00118">
    <property type="entry name" value="LysM"/>
    <property type="match status" value="1"/>
</dbReference>
<gene>
    <name evidence="4" type="ORF">LVJ82_07730</name>
</gene>
<evidence type="ECO:0000259" key="3">
    <source>
        <dbReference type="PROSITE" id="PS51782"/>
    </source>
</evidence>
<dbReference type="EMBL" id="CP091511">
    <property type="protein sequence ID" value="UOO90839.1"/>
    <property type="molecule type" value="Genomic_DNA"/>
</dbReference>
<feature type="chain" id="PRO_5045739369" evidence="2">
    <location>
        <begin position="23"/>
        <end position="420"/>
    </location>
</feature>
<organism evidence="4 5">
    <name type="scientific">Vitreoscilla massiliensis</name>
    <dbReference type="NCBI Taxonomy" id="1689272"/>
    <lineage>
        <taxon>Bacteria</taxon>
        <taxon>Pseudomonadati</taxon>
        <taxon>Pseudomonadota</taxon>
        <taxon>Betaproteobacteria</taxon>
        <taxon>Neisseriales</taxon>
        <taxon>Neisseriaceae</taxon>
        <taxon>Vitreoscilla</taxon>
    </lineage>
</organism>
<proteinExistence type="predicted"/>
<name>A0ABY4E5T0_9NEIS</name>
<dbReference type="PROSITE" id="PS51782">
    <property type="entry name" value="LYSM"/>
    <property type="match status" value="1"/>
</dbReference>
<protein>
    <submittedName>
        <fullName evidence="4">LysM peptidoglycan-binding domain-containing protein</fullName>
    </submittedName>
</protein>